<sequence>MSDASTAIQDGDSCAGAQIIIGDAGEEYVVYPALALAIGDSHVREDGSASSSAQSTPRKRHRSTNAPIYVTIGRDTRQIGTENERLRVLLAGIWNTSRDPTGWWISEKLDGVRAFWDGSRLWSRRGREWAAPPWWLEQLPEGICLDGELWISRGTFERVSAVCRSNDHEWTLVKYMVRTC</sequence>
<dbReference type="Gene3D" id="3.30.470.30">
    <property type="entry name" value="DNA ligase/mRNA capping enzyme"/>
    <property type="match status" value="1"/>
</dbReference>
<protein>
    <recommendedName>
        <fullName evidence="8">DNA ligase</fullName>
    </recommendedName>
</protein>
<dbReference type="GO" id="GO:0016874">
    <property type="term" value="F:ligase activity"/>
    <property type="evidence" value="ECO:0007669"/>
    <property type="project" value="UniProtKB-KW"/>
</dbReference>
<keyword evidence="2" id="KW-0235">DNA replication</keyword>
<evidence type="ECO:0000256" key="2">
    <source>
        <dbReference type="ARBA" id="ARBA00022705"/>
    </source>
</evidence>
<evidence type="ECO:0008006" key="8">
    <source>
        <dbReference type="Google" id="ProtNLM"/>
    </source>
</evidence>
<dbReference type="Proteomes" id="UP001219933">
    <property type="component" value="Chromosome 2"/>
</dbReference>
<dbReference type="CDD" id="cd07896">
    <property type="entry name" value="Adenylation_kDNA_ligase_like"/>
    <property type="match status" value="1"/>
</dbReference>
<reference evidence="6" key="1">
    <citation type="submission" date="2023-03" db="EMBL/GenBank/DDBJ databases">
        <title>Mating type loci evolution in Malassezia.</title>
        <authorList>
            <person name="Coelho M.A."/>
        </authorList>
    </citation>
    <scope>NUCLEOTIDE SEQUENCE</scope>
    <source>
        <strain evidence="6">CBS 11721</strain>
    </source>
</reference>
<name>A0AAF0ETN9_9BASI</name>
<dbReference type="PANTHER" id="PTHR47810">
    <property type="entry name" value="DNA LIGASE"/>
    <property type="match status" value="1"/>
</dbReference>
<evidence type="ECO:0000256" key="5">
    <source>
        <dbReference type="SAM" id="MobiDB-lite"/>
    </source>
</evidence>
<keyword evidence="7" id="KW-1185">Reference proteome</keyword>
<gene>
    <name evidence="6" type="ORF">MCUN1_001018</name>
</gene>
<keyword evidence="3" id="KW-0227">DNA damage</keyword>
<keyword evidence="1" id="KW-0436">Ligase</keyword>
<dbReference type="SUPFAM" id="SSF56091">
    <property type="entry name" value="DNA ligase/mRNA capping enzyme, catalytic domain"/>
    <property type="match status" value="1"/>
</dbReference>
<evidence type="ECO:0000313" key="6">
    <source>
        <dbReference type="EMBL" id="WFD34181.1"/>
    </source>
</evidence>
<dbReference type="GO" id="GO:0006260">
    <property type="term" value="P:DNA replication"/>
    <property type="evidence" value="ECO:0007669"/>
    <property type="project" value="UniProtKB-KW"/>
</dbReference>
<keyword evidence="4" id="KW-0234">DNA repair</keyword>
<dbReference type="GO" id="GO:0006281">
    <property type="term" value="P:DNA repair"/>
    <property type="evidence" value="ECO:0007669"/>
    <property type="project" value="UniProtKB-KW"/>
</dbReference>
<evidence type="ECO:0000256" key="3">
    <source>
        <dbReference type="ARBA" id="ARBA00022763"/>
    </source>
</evidence>
<dbReference type="EMBL" id="CP119878">
    <property type="protein sequence ID" value="WFD34181.1"/>
    <property type="molecule type" value="Genomic_DNA"/>
</dbReference>
<evidence type="ECO:0000256" key="4">
    <source>
        <dbReference type="ARBA" id="ARBA00023204"/>
    </source>
</evidence>
<accession>A0AAF0ETN9</accession>
<organism evidence="6 7">
    <name type="scientific">Malassezia cuniculi</name>
    <dbReference type="NCBI Taxonomy" id="948313"/>
    <lineage>
        <taxon>Eukaryota</taxon>
        <taxon>Fungi</taxon>
        <taxon>Dikarya</taxon>
        <taxon>Basidiomycota</taxon>
        <taxon>Ustilaginomycotina</taxon>
        <taxon>Malasseziomycetes</taxon>
        <taxon>Malasseziales</taxon>
        <taxon>Malasseziaceae</taxon>
        <taxon>Malassezia</taxon>
    </lineage>
</organism>
<proteinExistence type="predicted"/>
<evidence type="ECO:0000256" key="1">
    <source>
        <dbReference type="ARBA" id="ARBA00022598"/>
    </source>
</evidence>
<evidence type="ECO:0000313" key="7">
    <source>
        <dbReference type="Proteomes" id="UP001219933"/>
    </source>
</evidence>
<dbReference type="PANTHER" id="PTHR47810:SF1">
    <property type="entry name" value="DNA LIGASE B"/>
    <property type="match status" value="1"/>
</dbReference>
<dbReference type="AlphaFoldDB" id="A0AAF0ETN9"/>
<dbReference type="InterPro" id="IPR050326">
    <property type="entry name" value="NAD_dep_DNA_ligaseB"/>
</dbReference>
<feature type="region of interest" description="Disordered" evidence="5">
    <location>
        <begin position="45"/>
        <end position="65"/>
    </location>
</feature>